<dbReference type="AlphaFoldDB" id="A0A656JPE5"/>
<sequence length="25" mass="2882">MHAMRIHSDHPLLLRIVDDLAANGW</sequence>
<feature type="non-terminal residue" evidence="1">
    <location>
        <position position="25"/>
    </location>
</feature>
<name>A0A656JPE5_PSESF</name>
<accession>A0A656JPE5</accession>
<evidence type="ECO:0000313" key="1">
    <source>
        <dbReference type="EMBL" id="EPN42615.1"/>
    </source>
</evidence>
<protein>
    <submittedName>
        <fullName evidence="1">2OG-Fe(II) oxygenase</fullName>
    </submittedName>
</protein>
<dbReference type="EMBL" id="AOKF01002994">
    <property type="protein sequence ID" value="EPN42615.1"/>
    <property type="molecule type" value="Genomic_DNA"/>
</dbReference>
<proteinExistence type="predicted"/>
<comment type="caution">
    <text evidence="1">The sequence shown here is derived from an EMBL/GenBank/DDBJ whole genome shotgun (WGS) entry which is preliminary data.</text>
</comment>
<reference evidence="1 2" key="1">
    <citation type="journal article" date="2013" name="PLoS Pathog.">
        <title>Genomic analysis of the Kiwifruit pathogen Pseudomonas syringae pv. actinidiae provides insight into the origins of an emergent plant disease.</title>
        <authorList>
            <person name="McCann H.C."/>
            <person name="Rikkerink E.H."/>
            <person name="Bertels F."/>
            <person name="Fiers M."/>
            <person name="Lu A."/>
            <person name="Rees-George J."/>
            <person name="Andersen M.T."/>
            <person name="Gleave A.P."/>
            <person name="Haubold B."/>
            <person name="Wohlers M.W."/>
            <person name="Guttman D.S."/>
            <person name="Wang P.W."/>
            <person name="Straub C."/>
            <person name="Vanneste J.L."/>
            <person name="Rainey P.B."/>
            <person name="Templeton M.D."/>
        </authorList>
    </citation>
    <scope>NUCLEOTIDE SEQUENCE [LARGE SCALE GENOMIC DNA]</scope>
    <source>
        <strain evidence="1 2">ICMP 19096</strain>
    </source>
</reference>
<organism evidence="1 2">
    <name type="scientific">Pseudomonas syringae pv. actinidiae ICMP 19096</name>
    <dbReference type="NCBI Taxonomy" id="1194405"/>
    <lineage>
        <taxon>Bacteria</taxon>
        <taxon>Pseudomonadati</taxon>
        <taxon>Pseudomonadota</taxon>
        <taxon>Gammaproteobacteria</taxon>
        <taxon>Pseudomonadales</taxon>
        <taxon>Pseudomonadaceae</taxon>
        <taxon>Pseudomonas</taxon>
        <taxon>Pseudomonas syringae</taxon>
    </lineage>
</organism>
<gene>
    <name evidence="1" type="ORF">A245_34903</name>
</gene>
<evidence type="ECO:0000313" key="2">
    <source>
        <dbReference type="Proteomes" id="UP000018849"/>
    </source>
</evidence>
<dbReference type="Proteomes" id="UP000018849">
    <property type="component" value="Unassembled WGS sequence"/>
</dbReference>